<dbReference type="InterPro" id="IPR006319">
    <property type="entry name" value="PEP_synth"/>
</dbReference>
<evidence type="ECO:0000313" key="5">
    <source>
        <dbReference type="EMBL" id="OGE90034.1"/>
    </source>
</evidence>
<dbReference type="GO" id="GO:0008986">
    <property type="term" value="F:pyruvate, water dikinase activity"/>
    <property type="evidence" value="ECO:0007669"/>
    <property type="project" value="InterPro"/>
</dbReference>
<evidence type="ECO:0000313" key="6">
    <source>
        <dbReference type="Proteomes" id="UP000177682"/>
    </source>
</evidence>
<feature type="domain" description="PEP-utilising enzyme mobile" evidence="4">
    <location>
        <begin position="401"/>
        <end position="471"/>
    </location>
</feature>
<dbReference type="SUPFAM" id="SSF52009">
    <property type="entry name" value="Phosphohistidine domain"/>
    <property type="match status" value="1"/>
</dbReference>
<dbReference type="Gene3D" id="3.50.30.10">
    <property type="entry name" value="Phosphohistidine domain"/>
    <property type="match status" value="1"/>
</dbReference>
<dbReference type="AlphaFoldDB" id="A0A1F5PJQ9"/>
<dbReference type="PANTHER" id="PTHR43030">
    <property type="entry name" value="PHOSPHOENOLPYRUVATE SYNTHASE"/>
    <property type="match status" value="1"/>
</dbReference>
<organism evidence="5 6">
    <name type="scientific">Candidatus Doudnabacteria bacterium RIFCSPHIGHO2_12_FULL_48_16</name>
    <dbReference type="NCBI Taxonomy" id="1817838"/>
    <lineage>
        <taxon>Bacteria</taxon>
        <taxon>Candidatus Doudnaibacteriota</taxon>
    </lineage>
</organism>
<keyword evidence="3" id="KW-0067">ATP-binding</keyword>
<dbReference type="PROSITE" id="PS00370">
    <property type="entry name" value="PEP_ENZYMES_PHOS_SITE"/>
    <property type="match status" value="1"/>
</dbReference>
<dbReference type="EMBL" id="MFEY01000007">
    <property type="protein sequence ID" value="OGE90034.1"/>
    <property type="molecule type" value="Genomic_DNA"/>
</dbReference>
<comment type="similarity">
    <text evidence="1">Belongs to the PEP-utilizing enzyme family.</text>
</comment>
<dbReference type="Proteomes" id="UP000177682">
    <property type="component" value="Unassembled WGS sequence"/>
</dbReference>
<comment type="caution">
    <text evidence="5">The sequence shown here is derived from an EMBL/GenBank/DDBJ whole genome shotgun (WGS) entry which is preliminary data.</text>
</comment>
<sequence>MKKLHKFANEYVVSLFPVFMLPMGMESGTRRLFNWPVKIPFIIENNAIQWLYEPTNWQIGHSRLVGRIKANPKFLSQAFKQMVRLGQRQIKLGTHLLSKYRTARNAELFKYYSQFVQQNVELYEYGLLLPLLDYQETTFLSDELHKILKRKGQDRHFNLLTTPGRETFVKQQEMNLLRLAQIRQPAVLAAQIKRHTKKFCWAYYVYEGPAVDEQYFFDALRDLRQRKISPRNDLQRHAINLRGIRQKQKNVLAKLKLTVYERELVSLARDSVYYKAYRRELQSHSYYLIEPLLAEIGRRLHLSLKQVRMLLPPEIKKALTTGQLNLNEIQNRQKLLFYDYNSRKGPICLSGQKARAFINKNVINEKLNLKVKEFVGTTAYPGKVKGKIRIINSPDQMHKMEKGNILVAITTSPNLMPAIRMAKAIVTEEGGLTCHAAIVARELRIPTVVGAGAVAHVLKDGYIVEVDANKGIVRKIK</sequence>
<protein>
    <recommendedName>
        <fullName evidence="4">PEP-utilising enzyme mobile domain-containing protein</fullName>
    </recommendedName>
</protein>
<evidence type="ECO:0000256" key="1">
    <source>
        <dbReference type="ARBA" id="ARBA00007837"/>
    </source>
</evidence>
<gene>
    <name evidence="5" type="ORF">A3E29_02905</name>
</gene>
<accession>A0A1F5PJQ9</accession>
<dbReference type="PANTHER" id="PTHR43030:SF1">
    <property type="entry name" value="PHOSPHOENOLPYRUVATE SYNTHASE"/>
    <property type="match status" value="1"/>
</dbReference>
<dbReference type="GO" id="GO:0005524">
    <property type="term" value="F:ATP binding"/>
    <property type="evidence" value="ECO:0007669"/>
    <property type="project" value="UniProtKB-KW"/>
</dbReference>
<evidence type="ECO:0000256" key="3">
    <source>
        <dbReference type="ARBA" id="ARBA00022840"/>
    </source>
</evidence>
<dbReference type="InterPro" id="IPR018274">
    <property type="entry name" value="PEP_util_AS"/>
</dbReference>
<keyword evidence="2" id="KW-0547">Nucleotide-binding</keyword>
<dbReference type="Pfam" id="PF00391">
    <property type="entry name" value="PEP-utilizers"/>
    <property type="match status" value="1"/>
</dbReference>
<evidence type="ECO:0000259" key="4">
    <source>
        <dbReference type="Pfam" id="PF00391"/>
    </source>
</evidence>
<name>A0A1F5PJQ9_9BACT</name>
<proteinExistence type="inferred from homology"/>
<reference evidence="5 6" key="1">
    <citation type="journal article" date="2016" name="Nat. Commun.">
        <title>Thousands of microbial genomes shed light on interconnected biogeochemical processes in an aquifer system.</title>
        <authorList>
            <person name="Anantharaman K."/>
            <person name="Brown C.T."/>
            <person name="Hug L.A."/>
            <person name="Sharon I."/>
            <person name="Castelle C.J."/>
            <person name="Probst A.J."/>
            <person name="Thomas B.C."/>
            <person name="Singh A."/>
            <person name="Wilkins M.J."/>
            <person name="Karaoz U."/>
            <person name="Brodie E.L."/>
            <person name="Williams K.H."/>
            <person name="Hubbard S.S."/>
            <person name="Banfield J.F."/>
        </authorList>
    </citation>
    <scope>NUCLEOTIDE SEQUENCE [LARGE SCALE GENOMIC DNA]</scope>
</reference>
<dbReference type="InterPro" id="IPR036637">
    <property type="entry name" value="Phosphohistidine_dom_sf"/>
</dbReference>
<evidence type="ECO:0000256" key="2">
    <source>
        <dbReference type="ARBA" id="ARBA00022741"/>
    </source>
</evidence>
<dbReference type="InterPro" id="IPR008279">
    <property type="entry name" value="PEP-util_enz_mobile_dom"/>
</dbReference>